<feature type="transmembrane region" description="Helical" evidence="1">
    <location>
        <begin position="7"/>
        <end position="30"/>
    </location>
</feature>
<keyword evidence="1" id="KW-0812">Transmembrane</keyword>
<evidence type="ECO:0008006" key="4">
    <source>
        <dbReference type="Google" id="ProtNLM"/>
    </source>
</evidence>
<dbReference type="EMBL" id="AP025564">
    <property type="protein sequence ID" value="BDE97562.1"/>
    <property type="molecule type" value="Genomic_DNA"/>
</dbReference>
<gene>
    <name evidence="2" type="ORF">CE91St30_28950</name>
</gene>
<feature type="transmembrane region" description="Helical" evidence="1">
    <location>
        <begin position="45"/>
        <end position="70"/>
    </location>
</feature>
<keyword evidence="1" id="KW-1133">Transmembrane helix</keyword>
<proteinExistence type="predicted"/>
<evidence type="ECO:0000313" key="3">
    <source>
        <dbReference type="Proteomes" id="UP001320544"/>
    </source>
</evidence>
<dbReference type="RefSeq" id="WP_244386907.1">
    <property type="nucleotide sequence ID" value="NZ_AP025564.1"/>
</dbReference>
<accession>A0ABM7WMB1</accession>
<protein>
    <recommendedName>
        <fullName evidence="4">Alkaline shock response membrane anchor protein AmaP</fullName>
    </recommendedName>
</protein>
<evidence type="ECO:0000313" key="2">
    <source>
        <dbReference type="EMBL" id="BDE97562.1"/>
    </source>
</evidence>
<name>A0ABM7WMB1_9ACTN</name>
<evidence type="ECO:0000256" key="1">
    <source>
        <dbReference type="SAM" id="Phobius"/>
    </source>
</evidence>
<reference evidence="2 3" key="1">
    <citation type="submission" date="2022-01" db="EMBL/GenBank/DDBJ databases">
        <title>Novel bile acid biosynthetic pathways are enriched in the microbiome of centenarians.</title>
        <authorList>
            <person name="Sato Y."/>
            <person name="Atarashi K."/>
            <person name="Plichta R.D."/>
            <person name="Arai Y."/>
            <person name="Sasajima S."/>
            <person name="Kearney M.S."/>
            <person name="Suda W."/>
            <person name="Takeshita K."/>
            <person name="Sasaki T."/>
            <person name="Okamoto S."/>
            <person name="Skelly N.A."/>
            <person name="Okamura Y."/>
            <person name="Vlamakis H."/>
            <person name="Li Y."/>
            <person name="Tanoue T."/>
            <person name="Takei H."/>
            <person name="Nittono H."/>
            <person name="Narushima S."/>
            <person name="Irie J."/>
            <person name="Itoh H."/>
            <person name="Moriya K."/>
            <person name="Sugiura Y."/>
            <person name="Suematsu M."/>
            <person name="Moritoki N."/>
            <person name="Shibata S."/>
            <person name="Littman R.D."/>
            <person name="Fischbach A.M."/>
            <person name="Uwamino Y."/>
            <person name="Inoue T."/>
            <person name="Honda A."/>
            <person name="Hattori M."/>
            <person name="Murai T."/>
            <person name="Xavier J.R."/>
            <person name="Hirose N."/>
            <person name="Honda K."/>
        </authorList>
    </citation>
    <scope>NUCLEOTIDE SEQUENCE [LARGE SCALE GENOMIC DNA]</scope>
    <source>
        <strain evidence="2 3">CE91-St30</strain>
    </source>
</reference>
<dbReference type="NCBIfam" id="NF033218">
    <property type="entry name" value="anchor_AmaP"/>
    <property type="match status" value="1"/>
</dbReference>
<keyword evidence="3" id="KW-1185">Reference proteome</keyword>
<dbReference type="Proteomes" id="UP001320544">
    <property type="component" value="Chromosome"/>
</dbReference>
<sequence length="233" mass="25071">MGTIKRMALFVFAMATILGVGFLAMLWFAWDPVMPAIGWLAGQQWFFIVEAVLLGIVLVGTIALLVWAIAAPRTSSRLRIEREDGEVDISRDAIVSTARNTIEAHRGLAAKDVRMKIVGKRDPKLRLRIKVDPGRSGMLEQLGTTLTNEVTTAVNALTGHPLDRLRISFTKVESAYAAKGAGAASVQSYQPQLPQQPARAPHPARVLTAEEMADEAVAGSEGASLNTAAAMAR</sequence>
<keyword evidence="1" id="KW-0472">Membrane</keyword>
<organism evidence="2 3">
    <name type="scientific">Raoultibacter timonensis</name>
    <dbReference type="NCBI Taxonomy" id="1907662"/>
    <lineage>
        <taxon>Bacteria</taxon>
        <taxon>Bacillati</taxon>
        <taxon>Actinomycetota</taxon>
        <taxon>Coriobacteriia</taxon>
        <taxon>Eggerthellales</taxon>
        <taxon>Eggerthellaceae</taxon>
        <taxon>Raoultibacter</taxon>
    </lineage>
</organism>